<keyword evidence="1" id="KW-0378">Hydrolase</keyword>
<dbReference type="InterPro" id="IPR001650">
    <property type="entry name" value="Helicase_C-like"/>
</dbReference>
<keyword evidence="2" id="KW-0539">Nucleus</keyword>
<dbReference type="SMART" id="SM00490">
    <property type="entry name" value="HELICc"/>
    <property type="match status" value="1"/>
</dbReference>
<reference evidence="7" key="1">
    <citation type="submission" date="2020-04" db="EMBL/GenBank/DDBJ databases">
        <title>Analysis of mating type loci in Filobasidium floriforme.</title>
        <authorList>
            <person name="Nowrousian M."/>
        </authorList>
    </citation>
    <scope>NUCLEOTIDE SEQUENCE</scope>
    <source>
        <strain evidence="7">CBS 6242</strain>
    </source>
</reference>
<dbReference type="Gene3D" id="3.40.50.300">
    <property type="entry name" value="P-loop containing nucleotide triphosphate hydrolases"/>
    <property type="match status" value="1"/>
</dbReference>
<feature type="coiled-coil region" evidence="3">
    <location>
        <begin position="420"/>
        <end position="447"/>
    </location>
</feature>
<dbReference type="PROSITE" id="PS51293">
    <property type="entry name" value="SANT"/>
    <property type="match status" value="1"/>
</dbReference>
<dbReference type="SUPFAM" id="SSF101224">
    <property type="entry name" value="HAND domain of the nucleosome remodeling ATPase ISWI"/>
    <property type="match status" value="1"/>
</dbReference>
<dbReference type="SUPFAM" id="SSF46689">
    <property type="entry name" value="Homeodomain-like"/>
    <property type="match status" value="2"/>
</dbReference>
<evidence type="ECO:0000256" key="2">
    <source>
        <dbReference type="ARBA" id="ARBA00023242"/>
    </source>
</evidence>
<dbReference type="InterPro" id="IPR015195">
    <property type="entry name" value="SLIDE"/>
</dbReference>
<dbReference type="Pfam" id="PF09110">
    <property type="entry name" value="HAND"/>
    <property type="match status" value="1"/>
</dbReference>
<dbReference type="EMBL" id="JABELV010000035">
    <property type="protein sequence ID" value="KAG7562284.1"/>
    <property type="molecule type" value="Genomic_DNA"/>
</dbReference>
<dbReference type="Gene3D" id="1.10.10.60">
    <property type="entry name" value="Homeodomain-like"/>
    <property type="match status" value="2"/>
</dbReference>
<feature type="region of interest" description="Disordered" evidence="4">
    <location>
        <begin position="312"/>
        <end position="331"/>
    </location>
</feature>
<dbReference type="InterPro" id="IPR017884">
    <property type="entry name" value="SANT_dom"/>
</dbReference>
<dbReference type="GO" id="GO:0031491">
    <property type="term" value="F:nucleosome binding"/>
    <property type="evidence" value="ECO:0007669"/>
    <property type="project" value="InterPro"/>
</dbReference>
<protein>
    <submittedName>
        <fullName evidence="7">Uncharacterized protein</fullName>
    </submittedName>
</protein>
<dbReference type="InterPro" id="IPR049730">
    <property type="entry name" value="SNF2/RAD54-like_C"/>
</dbReference>
<dbReference type="GO" id="GO:0042393">
    <property type="term" value="F:histone binding"/>
    <property type="evidence" value="ECO:0007669"/>
    <property type="project" value="TreeGrafter"/>
</dbReference>
<evidence type="ECO:0000313" key="7">
    <source>
        <dbReference type="EMBL" id="KAG7562284.1"/>
    </source>
</evidence>
<accession>A0A8K0JNB1</accession>
<dbReference type="SMART" id="SM00717">
    <property type="entry name" value="SANT"/>
    <property type="match status" value="2"/>
</dbReference>
<dbReference type="GO" id="GO:0003677">
    <property type="term" value="F:DNA binding"/>
    <property type="evidence" value="ECO:0007669"/>
    <property type="project" value="InterPro"/>
</dbReference>
<dbReference type="Pfam" id="PF09111">
    <property type="entry name" value="SLIDE"/>
    <property type="match status" value="1"/>
</dbReference>
<comment type="caution">
    <text evidence="7">The sequence shown here is derived from an EMBL/GenBank/DDBJ whole genome shotgun (WGS) entry which is preliminary data.</text>
</comment>
<dbReference type="GO" id="GO:0005634">
    <property type="term" value="C:nucleus"/>
    <property type="evidence" value="ECO:0007669"/>
    <property type="project" value="InterPro"/>
</dbReference>
<keyword evidence="8" id="KW-1185">Reference proteome</keyword>
<dbReference type="Proteomes" id="UP000812966">
    <property type="component" value="Unassembled WGS sequence"/>
</dbReference>
<dbReference type="InterPro" id="IPR015194">
    <property type="entry name" value="ISWI_HAND-dom"/>
</dbReference>
<organism evidence="7 8">
    <name type="scientific">Filobasidium floriforme</name>
    <dbReference type="NCBI Taxonomy" id="5210"/>
    <lineage>
        <taxon>Eukaryota</taxon>
        <taxon>Fungi</taxon>
        <taxon>Dikarya</taxon>
        <taxon>Basidiomycota</taxon>
        <taxon>Agaricomycotina</taxon>
        <taxon>Tremellomycetes</taxon>
        <taxon>Filobasidiales</taxon>
        <taxon>Filobasidiaceae</taxon>
        <taxon>Filobasidium</taxon>
    </lineage>
</organism>
<dbReference type="InterPro" id="IPR009057">
    <property type="entry name" value="Homeodomain-like_sf"/>
</dbReference>
<feature type="compositionally biased region" description="Polar residues" evidence="4">
    <location>
        <begin position="555"/>
        <end position="568"/>
    </location>
</feature>
<dbReference type="CDD" id="cd18793">
    <property type="entry name" value="SF2_C_SNF"/>
    <property type="match status" value="1"/>
</dbReference>
<dbReference type="GO" id="GO:0016887">
    <property type="term" value="F:ATP hydrolysis activity"/>
    <property type="evidence" value="ECO:0007669"/>
    <property type="project" value="TreeGrafter"/>
</dbReference>
<evidence type="ECO:0000259" key="5">
    <source>
        <dbReference type="PROSITE" id="PS51194"/>
    </source>
</evidence>
<dbReference type="Gene3D" id="1.10.1040.30">
    <property type="entry name" value="ISWI, HAND domain"/>
    <property type="match status" value="1"/>
</dbReference>
<dbReference type="GO" id="GO:0000785">
    <property type="term" value="C:chromatin"/>
    <property type="evidence" value="ECO:0007669"/>
    <property type="project" value="TreeGrafter"/>
</dbReference>
<feature type="region of interest" description="Disordered" evidence="4">
    <location>
        <begin position="264"/>
        <end position="286"/>
    </location>
</feature>
<evidence type="ECO:0000256" key="4">
    <source>
        <dbReference type="SAM" id="MobiDB-lite"/>
    </source>
</evidence>
<dbReference type="Pfam" id="PF00271">
    <property type="entry name" value="Helicase_C"/>
    <property type="match status" value="1"/>
</dbReference>
<evidence type="ECO:0000313" key="8">
    <source>
        <dbReference type="Proteomes" id="UP000812966"/>
    </source>
</evidence>
<dbReference type="AlphaFoldDB" id="A0A8K0JNB1"/>
<dbReference type="InterPro" id="IPR001005">
    <property type="entry name" value="SANT/Myb"/>
</dbReference>
<dbReference type="InterPro" id="IPR036306">
    <property type="entry name" value="ISWI_HAND-dom_sf"/>
</dbReference>
<gene>
    <name evidence="7" type="ORF">FFLO_02272</name>
</gene>
<dbReference type="SUPFAM" id="SSF52540">
    <property type="entry name" value="P-loop containing nucleoside triphosphate hydrolases"/>
    <property type="match status" value="1"/>
</dbReference>
<keyword evidence="3" id="KW-0175">Coiled coil</keyword>
<dbReference type="GO" id="GO:0034728">
    <property type="term" value="P:nucleosome organization"/>
    <property type="evidence" value="ECO:0007669"/>
    <property type="project" value="TreeGrafter"/>
</dbReference>
<evidence type="ECO:0000256" key="1">
    <source>
        <dbReference type="ARBA" id="ARBA00022801"/>
    </source>
</evidence>
<dbReference type="PANTHER" id="PTHR45623:SF49">
    <property type="entry name" value="SWI_SNF-RELATED MATRIX-ASSOCIATED ACTIN-DEPENDENT REGULATOR OF CHROMATIN SUBFAMILY A MEMBER 5"/>
    <property type="match status" value="1"/>
</dbReference>
<name>A0A8K0JNB1_9TREE</name>
<feature type="domain" description="SANT" evidence="6">
    <location>
        <begin position="363"/>
        <end position="415"/>
    </location>
</feature>
<dbReference type="InterPro" id="IPR027417">
    <property type="entry name" value="P-loop_NTPase"/>
</dbReference>
<dbReference type="PANTHER" id="PTHR45623">
    <property type="entry name" value="CHROMODOMAIN-HELICASE-DNA-BINDING PROTEIN 3-RELATED-RELATED"/>
    <property type="match status" value="1"/>
</dbReference>
<evidence type="ECO:0000259" key="6">
    <source>
        <dbReference type="PROSITE" id="PS51293"/>
    </source>
</evidence>
<dbReference type="PROSITE" id="PS51194">
    <property type="entry name" value="HELICASE_CTER"/>
    <property type="match status" value="1"/>
</dbReference>
<feature type="region of interest" description="Disordered" evidence="4">
    <location>
        <begin position="536"/>
        <end position="574"/>
    </location>
</feature>
<feature type="domain" description="Helicase C-terminal" evidence="5">
    <location>
        <begin position="3"/>
        <end position="154"/>
    </location>
</feature>
<evidence type="ECO:0000256" key="3">
    <source>
        <dbReference type="SAM" id="Coils"/>
    </source>
</evidence>
<dbReference type="CDD" id="cd00167">
    <property type="entry name" value="SANT"/>
    <property type="match status" value="1"/>
</dbReference>
<proteinExistence type="predicted"/>
<sequence>MRILDRLLKRMQEKDSRVLIFSQMSRVLDILEDYCQFRGYKYCRIDGGTDHETRTASIDEYNKPGSEKFIFLLTTRAGGLGINLVTADIVVLFDSDWNPQADLQAMDRAHRIGQTKQVYVYRFITKDAIEERIIERAMQKLKLDQMVIQAGRAQPAAKAAQNKEDLLDMIQHGAGKIISSKESLTVDDDIDKIIREGEERTAVLNKKYEGMNLDALTNFQPELDTRTWEGQNYGGIKSGGPGWIDLGKRQAKEVSYAVDQYFSNAMKGNQPPRDDKPKVPKAPKQIDLQPHQFYPPRLAELQERELNAWRKENNLPAEKPEVKEGEASEEAADKMKEDAQALIDAAEPLTEEEREEKAALVEQVFTNWNKPELRKFLELSGRYGRTAHAAIAAEMDNKTEEDVETYAEVFWQRYKEIPGWEGYMRKYDDEEKRREKLKQDKDLLFAKISGSRFPLQKLDISYGQNKGKQYSEDEDRFLLVRLNHYGLERDYAYDMMKRDIGEWPDFRFNWFIKSRTPEELKRRCAQLLTCLHKDVDVKPDGKAPAPKRRKVEDTVTISRDGTPASNGKGNKKRK</sequence>
<dbReference type="GO" id="GO:0140658">
    <property type="term" value="F:ATP-dependent chromatin remodeler activity"/>
    <property type="evidence" value="ECO:0007669"/>
    <property type="project" value="TreeGrafter"/>
</dbReference>